<gene>
    <name evidence="6" type="ORF">MTR66_06080</name>
</gene>
<keyword evidence="7" id="KW-1185">Reference proteome</keyword>
<evidence type="ECO:0000313" key="7">
    <source>
        <dbReference type="Proteomes" id="UP001202281"/>
    </source>
</evidence>
<dbReference type="Proteomes" id="UP001202281">
    <property type="component" value="Unassembled WGS sequence"/>
</dbReference>
<feature type="domain" description="CENP-V/GFA" evidence="5">
    <location>
        <begin position="5"/>
        <end position="116"/>
    </location>
</feature>
<dbReference type="PROSITE" id="PS51891">
    <property type="entry name" value="CENP_V_GFA"/>
    <property type="match status" value="1"/>
</dbReference>
<name>A0ABT0BMW1_9SPHN</name>
<evidence type="ECO:0000256" key="1">
    <source>
        <dbReference type="ARBA" id="ARBA00005495"/>
    </source>
</evidence>
<accession>A0ABT0BMW1</accession>
<evidence type="ECO:0000313" key="6">
    <source>
        <dbReference type="EMBL" id="MCJ2186384.1"/>
    </source>
</evidence>
<dbReference type="SUPFAM" id="SSF51316">
    <property type="entry name" value="Mss4-like"/>
    <property type="match status" value="1"/>
</dbReference>
<evidence type="ECO:0000256" key="2">
    <source>
        <dbReference type="ARBA" id="ARBA00022723"/>
    </source>
</evidence>
<evidence type="ECO:0000259" key="5">
    <source>
        <dbReference type="PROSITE" id="PS51891"/>
    </source>
</evidence>
<protein>
    <submittedName>
        <fullName evidence="6">GFA family protein</fullName>
    </submittedName>
</protein>
<keyword evidence="4" id="KW-0456">Lyase</keyword>
<keyword evidence="3" id="KW-0862">Zinc</keyword>
<organism evidence="6 7">
    <name type="scientific">Novosphingobium beihaiensis</name>
    <dbReference type="NCBI Taxonomy" id="2930389"/>
    <lineage>
        <taxon>Bacteria</taxon>
        <taxon>Pseudomonadati</taxon>
        <taxon>Pseudomonadota</taxon>
        <taxon>Alphaproteobacteria</taxon>
        <taxon>Sphingomonadales</taxon>
        <taxon>Sphingomonadaceae</taxon>
        <taxon>Novosphingobium</taxon>
    </lineage>
</organism>
<reference evidence="6 7" key="1">
    <citation type="submission" date="2022-04" db="EMBL/GenBank/DDBJ databases">
        <title>Identification of a novel bacterium isolated from mangrove sediments.</title>
        <authorList>
            <person name="Pan X."/>
        </authorList>
    </citation>
    <scope>NUCLEOTIDE SEQUENCE [LARGE SCALE GENOMIC DNA]</scope>
    <source>
        <strain evidence="6 7">B2638</strain>
    </source>
</reference>
<dbReference type="Gene3D" id="3.90.1590.10">
    <property type="entry name" value="glutathione-dependent formaldehyde- activating enzyme (gfa)"/>
    <property type="match status" value="1"/>
</dbReference>
<dbReference type="RefSeq" id="WP_243918742.1">
    <property type="nucleotide sequence ID" value="NZ_JALHLG010000005.1"/>
</dbReference>
<dbReference type="PANTHER" id="PTHR33337:SF40">
    <property type="entry name" value="CENP-V_GFA DOMAIN-CONTAINING PROTEIN-RELATED"/>
    <property type="match status" value="1"/>
</dbReference>
<dbReference type="InterPro" id="IPR011057">
    <property type="entry name" value="Mss4-like_sf"/>
</dbReference>
<keyword evidence="2" id="KW-0479">Metal-binding</keyword>
<evidence type="ECO:0000256" key="4">
    <source>
        <dbReference type="ARBA" id="ARBA00023239"/>
    </source>
</evidence>
<dbReference type="InterPro" id="IPR006913">
    <property type="entry name" value="CENP-V/GFA"/>
</dbReference>
<sequence>MTAPYHGRCNCGAVTATFASEPLWVRQCWCRQCQRAAAGSATVNALFPIEGMTLAGEVAWKAYDAASGNTVEQGFCPSCGTPIFGRNSSRKDSLVVRLGFLDAGHGLKPSSVIWLDEAPAWAVIDPALEQFARQSPPPLSPGAS</sequence>
<proteinExistence type="inferred from homology"/>
<comment type="similarity">
    <text evidence="1">Belongs to the Gfa family.</text>
</comment>
<evidence type="ECO:0000256" key="3">
    <source>
        <dbReference type="ARBA" id="ARBA00022833"/>
    </source>
</evidence>
<dbReference type="PANTHER" id="PTHR33337">
    <property type="entry name" value="GFA DOMAIN-CONTAINING PROTEIN"/>
    <property type="match status" value="1"/>
</dbReference>
<comment type="caution">
    <text evidence="6">The sequence shown here is derived from an EMBL/GenBank/DDBJ whole genome shotgun (WGS) entry which is preliminary data.</text>
</comment>
<dbReference type="EMBL" id="JALHLG010000005">
    <property type="protein sequence ID" value="MCJ2186384.1"/>
    <property type="molecule type" value="Genomic_DNA"/>
</dbReference>
<dbReference type="Pfam" id="PF04828">
    <property type="entry name" value="GFA"/>
    <property type="match status" value="1"/>
</dbReference>